<proteinExistence type="predicted"/>
<gene>
    <name evidence="1" type="ORF">CSCA_3015</name>
</gene>
<name>A0A0E3M8R2_CLOSL</name>
<dbReference type="KEGG" id="csq:CSCA_3015"/>
<accession>A0A0E3M8R2</accession>
<dbReference type="EMBL" id="CP009933">
    <property type="protein sequence ID" value="AKA70140.1"/>
    <property type="molecule type" value="Genomic_DNA"/>
</dbReference>
<evidence type="ECO:0000313" key="1">
    <source>
        <dbReference type="EMBL" id="AKA70140.1"/>
    </source>
</evidence>
<dbReference type="RefSeq" id="WP_029160931.1">
    <property type="nucleotide sequence ID" value="NZ_CP009933.1"/>
</dbReference>
<dbReference type="STRING" id="1548.CSCA_3015"/>
<dbReference type="HOGENOM" id="CLU_162007_1_0_9"/>
<evidence type="ECO:0000313" key="2">
    <source>
        <dbReference type="Proteomes" id="UP000033115"/>
    </source>
</evidence>
<dbReference type="Proteomes" id="UP000033115">
    <property type="component" value="Chromosome"/>
</dbReference>
<dbReference type="AlphaFoldDB" id="A0A0E3M8R2"/>
<sequence length="111" mass="11526">MSKQLIRTIFGEKKNILAVGGHFISVPVKIDATVIVADVAGKKIVPLGSIVDKNGKVVNDGTAFGITYNEIDVTNGTEAVSVVIHGFVDGSQLPVAPSATALTALKQITIL</sequence>
<keyword evidence="2" id="KW-1185">Reference proteome</keyword>
<organism evidence="1 2">
    <name type="scientific">Clostridium scatologenes</name>
    <dbReference type="NCBI Taxonomy" id="1548"/>
    <lineage>
        <taxon>Bacteria</taxon>
        <taxon>Bacillati</taxon>
        <taxon>Bacillota</taxon>
        <taxon>Clostridia</taxon>
        <taxon>Eubacteriales</taxon>
        <taxon>Clostridiaceae</taxon>
        <taxon>Clostridium</taxon>
    </lineage>
</organism>
<protein>
    <submittedName>
        <fullName evidence="1">Uncharacterized protein</fullName>
    </submittedName>
</protein>
<reference evidence="1 2" key="1">
    <citation type="journal article" date="2015" name="J. Biotechnol.">
        <title>Complete genome sequence of a malodorant-producing acetogen, Clostridium scatologenes ATCC 25775(T).</title>
        <authorList>
            <person name="Zhu Z."/>
            <person name="Guo T."/>
            <person name="Zheng H."/>
            <person name="Song T."/>
            <person name="Ouyang P."/>
            <person name="Xie J."/>
        </authorList>
    </citation>
    <scope>NUCLEOTIDE SEQUENCE [LARGE SCALE GENOMIC DNA]</scope>
    <source>
        <strain evidence="1 2">ATCC 25775</strain>
    </source>
</reference>